<keyword evidence="1" id="KW-0472">Membrane</keyword>
<protein>
    <submittedName>
        <fullName evidence="2">Uncharacterized protein</fullName>
    </submittedName>
</protein>
<keyword evidence="1" id="KW-1133">Transmembrane helix</keyword>
<proteinExistence type="predicted"/>
<dbReference type="KEGG" id="pib:BBD41_05620"/>
<dbReference type="GeneID" id="48307708"/>
<name>A0A1B2DWL3_9BACL</name>
<evidence type="ECO:0000256" key="1">
    <source>
        <dbReference type="SAM" id="Phobius"/>
    </source>
</evidence>
<dbReference type="RefSeq" id="WP_099476960.1">
    <property type="nucleotide sequence ID" value="NZ_CP016809.1"/>
</dbReference>
<dbReference type="EMBL" id="CP016809">
    <property type="protein sequence ID" value="ANY72110.1"/>
    <property type="molecule type" value="Genomic_DNA"/>
</dbReference>
<gene>
    <name evidence="2" type="ORF">BBD41_05620</name>
</gene>
<sequence>MSVITMVVFAVFFIVRGWLCICRPAWSTMYKAWELKHGRSQTGAEHMILRTKRMGWLYLIAGSGILASVIILVVC</sequence>
<accession>A0A1B2DWL3</accession>
<keyword evidence="1" id="KW-0812">Transmembrane</keyword>
<feature type="transmembrane region" description="Helical" evidence="1">
    <location>
        <begin position="6"/>
        <end position="26"/>
    </location>
</feature>
<dbReference type="AlphaFoldDB" id="A0A1B2DWL3"/>
<feature type="transmembrane region" description="Helical" evidence="1">
    <location>
        <begin position="56"/>
        <end position="74"/>
    </location>
</feature>
<evidence type="ECO:0000313" key="2">
    <source>
        <dbReference type="EMBL" id="ANY72110.1"/>
    </source>
</evidence>
<organism evidence="2">
    <name type="scientific">Paenibacillus ihbetae</name>
    <dbReference type="NCBI Taxonomy" id="1870820"/>
    <lineage>
        <taxon>Bacteria</taxon>
        <taxon>Bacillati</taxon>
        <taxon>Bacillota</taxon>
        <taxon>Bacilli</taxon>
        <taxon>Bacillales</taxon>
        <taxon>Paenibacillaceae</taxon>
        <taxon>Paenibacillus</taxon>
    </lineage>
</organism>
<reference evidence="2" key="1">
    <citation type="submission" date="2016-08" db="EMBL/GenBank/DDBJ databases">
        <title>Complete Genome Seqeunce of Paenibacillus sp. nov. IHBB 9852 from high altitute lake of Indian trans-Himalayas.</title>
        <authorList>
            <person name="Kiran S."/>
            <person name="Swarnkar M.K."/>
            <person name="Rana A."/>
            <person name="Tewari R."/>
            <person name="Gulati A."/>
        </authorList>
    </citation>
    <scope>NUCLEOTIDE SEQUENCE [LARGE SCALE GENOMIC DNA]</scope>
    <source>
        <strain evidence="2">IHBB 9852</strain>
    </source>
</reference>